<evidence type="ECO:0008006" key="3">
    <source>
        <dbReference type="Google" id="ProtNLM"/>
    </source>
</evidence>
<name>A0AAE1RYK5_9SOLA</name>
<comment type="caution">
    <text evidence="1">The sequence shown here is derived from an EMBL/GenBank/DDBJ whole genome shotgun (WGS) entry which is preliminary data.</text>
</comment>
<evidence type="ECO:0000313" key="2">
    <source>
        <dbReference type="Proteomes" id="UP001291623"/>
    </source>
</evidence>
<sequence length="192" mass="21624">MFSLKSRSNFSVEIYELIEYRCGGVLAFHLLGTIQARTFPHSNNKSGDKLNLYYLLDMRDLNVMGTQAWGATALSYLYNPLCHGSMSESSNVWIYFIVAGLGLGAHYPPEAHTTLAQKWTHRRVGEYETRDVLAICRDVLDNLTEGQALGHQESYRFAYTTSQDPTASNVEKVLAEKFRRINLKSMTTASLG</sequence>
<organism evidence="1 2">
    <name type="scientific">Anisodus tanguticus</name>
    <dbReference type="NCBI Taxonomy" id="243964"/>
    <lineage>
        <taxon>Eukaryota</taxon>
        <taxon>Viridiplantae</taxon>
        <taxon>Streptophyta</taxon>
        <taxon>Embryophyta</taxon>
        <taxon>Tracheophyta</taxon>
        <taxon>Spermatophyta</taxon>
        <taxon>Magnoliopsida</taxon>
        <taxon>eudicotyledons</taxon>
        <taxon>Gunneridae</taxon>
        <taxon>Pentapetalae</taxon>
        <taxon>asterids</taxon>
        <taxon>lamiids</taxon>
        <taxon>Solanales</taxon>
        <taxon>Solanaceae</taxon>
        <taxon>Solanoideae</taxon>
        <taxon>Hyoscyameae</taxon>
        <taxon>Anisodus</taxon>
    </lineage>
</organism>
<protein>
    <recommendedName>
        <fullName evidence="3">Serine/threonine-protein phosphatase 7 long form-like protein</fullName>
    </recommendedName>
</protein>
<dbReference type="Proteomes" id="UP001291623">
    <property type="component" value="Unassembled WGS sequence"/>
</dbReference>
<evidence type="ECO:0000313" key="1">
    <source>
        <dbReference type="EMBL" id="KAK4359447.1"/>
    </source>
</evidence>
<dbReference type="AlphaFoldDB" id="A0AAE1RYK5"/>
<keyword evidence="2" id="KW-1185">Reference proteome</keyword>
<dbReference type="EMBL" id="JAVYJV010000011">
    <property type="protein sequence ID" value="KAK4359447.1"/>
    <property type="molecule type" value="Genomic_DNA"/>
</dbReference>
<reference evidence="1" key="1">
    <citation type="submission" date="2023-12" db="EMBL/GenBank/DDBJ databases">
        <title>Genome assembly of Anisodus tanguticus.</title>
        <authorList>
            <person name="Wang Y.-J."/>
        </authorList>
    </citation>
    <scope>NUCLEOTIDE SEQUENCE</scope>
    <source>
        <strain evidence="1">KB-2021</strain>
        <tissue evidence="1">Leaf</tissue>
    </source>
</reference>
<accession>A0AAE1RYK5</accession>
<gene>
    <name evidence="1" type="ORF">RND71_021676</name>
</gene>
<proteinExistence type="predicted"/>